<evidence type="ECO:0000313" key="3">
    <source>
        <dbReference type="Proteomes" id="UP000193920"/>
    </source>
</evidence>
<sequence length="354" mass="42221">MKEEFFYMMSCDDPDSVALRFLRARKWNVNRAIKMTTACLQWRIEWNVRALLEIGEQGIDEEVFKSGKAFIFGKDKENRPISFVRVRNHNKNTVPLFESEKFTMFLLETGRLSIKPPVEMCTIVFDMTDFSMNNMDYPYVKFVLNALQNYYPECLGICLIVNAPWIFNGCWKVIKPLLDPVVSSKVHFIKIEELKDYINEDQLMKCYGGNNLYDYEYIPPSSEDIELEKKQKGNDNEDKFKRIEEWRSITKEYEDITKEWIKKYKKLDKQFRAENYNNPDSLLKVEKGKDNPNVENIVIENKDQLLKEAIEVDDKRKKISEKHKKIFSKLIPYLYTKTYYQRVKTFDYVTEDEI</sequence>
<dbReference type="SUPFAM" id="SSF46938">
    <property type="entry name" value="CRAL/TRIO N-terminal domain"/>
    <property type="match status" value="1"/>
</dbReference>
<dbReference type="InterPro" id="IPR001251">
    <property type="entry name" value="CRAL-TRIO_dom"/>
</dbReference>
<gene>
    <name evidence="2" type="ORF">LY90DRAFT_416527</name>
</gene>
<dbReference type="OrthoDB" id="75724at2759"/>
<dbReference type="InterPro" id="IPR011074">
    <property type="entry name" value="CRAL/TRIO_N_dom"/>
</dbReference>
<dbReference type="Pfam" id="PF00650">
    <property type="entry name" value="CRAL_TRIO"/>
    <property type="match status" value="1"/>
</dbReference>
<reference evidence="2 3" key="1">
    <citation type="submission" date="2016-08" db="EMBL/GenBank/DDBJ databases">
        <title>A Parts List for Fungal Cellulosomes Revealed by Comparative Genomics.</title>
        <authorList>
            <consortium name="DOE Joint Genome Institute"/>
            <person name="Haitjema C.H."/>
            <person name="Gilmore S.P."/>
            <person name="Henske J.K."/>
            <person name="Solomon K.V."/>
            <person name="De Groot R."/>
            <person name="Kuo A."/>
            <person name="Mondo S.J."/>
            <person name="Salamov A.A."/>
            <person name="Labutti K."/>
            <person name="Zhao Z."/>
            <person name="Chiniquy J."/>
            <person name="Barry K."/>
            <person name="Brewer H.M."/>
            <person name="Purvine S.O."/>
            <person name="Wright A.T."/>
            <person name="Boxma B."/>
            <person name="Van Alen T."/>
            <person name="Hackstein J.H."/>
            <person name="Baker S.E."/>
            <person name="Grigoriev I.V."/>
            <person name="O'Malley M.A."/>
        </authorList>
    </citation>
    <scope>NUCLEOTIDE SEQUENCE [LARGE SCALE GENOMIC DNA]</scope>
    <source>
        <strain evidence="2 3">G1</strain>
    </source>
</reference>
<name>A0A1Y2CEY9_9FUNG</name>
<keyword evidence="3" id="KW-1185">Reference proteome</keyword>
<accession>A0A1Y2CEY9</accession>
<dbReference type="PROSITE" id="PS50191">
    <property type="entry name" value="CRAL_TRIO"/>
    <property type="match status" value="1"/>
</dbReference>
<dbReference type="InterPro" id="IPR052432">
    <property type="entry name" value="PITP/CRAL-TRIO"/>
</dbReference>
<dbReference type="STRING" id="1754190.A0A1Y2CEY9"/>
<dbReference type="CDD" id="cd00170">
    <property type="entry name" value="SEC14"/>
    <property type="match status" value="1"/>
</dbReference>
<dbReference type="Gene3D" id="3.40.525.10">
    <property type="entry name" value="CRAL-TRIO lipid binding domain"/>
    <property type="match status" value="1"/>
</dbReference>
<dbReference type="PANTHER" id="PTHR46590">
    <property type="entry name" value="PHOSPHATIDYLINOSITOL TRANSFER PROTEIN CSR1-RELATED"/>
    <property type="match status" value="1"/>
</dbReference>
<dbReference type="SMART" id="SM00516">
    <property type="entry name" value="SEC14"/>
    <property type="match status" value="1"/>
</dbReference>
<dbReference type="Pfam" id="PF03765">
    <property type="entry name" value="CRAL_TRIO_N"/>
    <property type="match status" value="1"/>
</dbReference>
<dbReference type="PANTHER" id="PTHR46590:SF1">
    <property type="entry name" value="PHOSPHATIDYLINOSITOL TRANSFER PROTEIN CSR1"/>
    <property type="match status" value="1"/>
</dbReference>
<evidence type="ECO:0000313" key="2">
    <source>
        <dbReference type="EMBL" id="ORY45374.1"/>
    </source>
</evidence>
<evidence type="ECO:0000259" key="1">
    <source>
        <dbReference type="PROSITE" id="PS50191"/>
    </source>
</evidence>
<protein>
    <submittedName>
        <fullName evidence="2">CRAL/TRIO domain-containing protein</fullName>
    </submittedName>
</protein>
<dbReference type="InterPro" id="IPR036273">
    <property type="entry name" value="CRAL/TRIO_N_dom_sf"/>
</dbReference>
<dbReference type="EMBL" id="MCOG01000111">
    <property type="protein sequence ID" value="ORY45374.1"/>
    <property type="molecule type" value="Genomic_DNA"/>
</dbReference>
<dbReference type="InterPro" id="IPR036865">
    <property type="entry name" value="CRAL-TRIO_dom_sf"/>
</dbReference>
<dbReference type="SMART" id="SM01100">
    <property type="entry name" value="CRAL_TRIO_N"/>
    <property type="match status" value="1"/>
</dbReference>
<dbReference type="SUPFAM" id="SSF52087">
    <property type="entry name" value="CRAL/TRIO domain"/>
    <property type="match status" value="1"/>
</dbReference>
<feature type="domain" description="CRAL-TRIO" evidence="1">
    <location>
        <begin position="59"/>
        <end position="215"/>
    </location>
</feature>
<dbReference type="AlphaFoldDB" id="A0A1Y2CEY9"/>
<comment type="caution">
    <text evidence="2">The sequence shown here is derived from an EMBL/GenBank/DDBJ whole genome shotgun (WGS) entry which is preliminary data.</text>
</comment>
<dbReference type="Proteomes" id="UP000193920">
    <property type="component" value="Unassembled WGS sequence"/>
</dbReference>
<proteinExistence type="predicted"/>
<organism evidence="2 3">
    <name type="scientific">Neocallimastix californiae</name>
    <dbReference type="NCBI Taxonomy" id="1754190"/>
    <lineage>
        <taxon>Eukaryota</taxon>
        <taxon>Fungi</taxon>
        <taxon>Fungi incertae sedis</taxon>
        <taxon>Chytridiomycota</taxon>
        <taxon>Chytridiomycota incertae sedis</taxon>
        <taxon>Neocallimastigomycetes</taxon>
        <taxon>Neocallimastigales</taxon>
        <taxon>Neocallimastigaceae</taxon>
        <taxon>Neocallimastix</taxon>
    </lineage>
</organism>